<dbReference type="Proteomes" id="UP000295703">
    <property type="component" value="Unassembled WGS sequence"/>
</dbReference>
<gene>
    <name evidence="2" type="ORF">CTRI78_v007678</name>
</gene>
<reference evidence="2 3" key="1">
    <citation type="submission" date="2018-12" db="EMBL/GenBank/DDBJ databases">
        <title>Genome sequence and assembly of Colletotrichum trifolii.</title>
        <authorList>
            <person name="Gan P."/>
            <person name="Shirasu K."/>
        </authorList>
    </citation>
    <scope>NUCLEOTIDE SEQUENCE [LARGE SCALE GENOMIC DNA]</scope>
    <source>
        <strain evidence="2 3">543-2</strain>
    </source>
</reference>
<evidence type="ECO:0000313" key="3">
    <source>
        <dbReference type="Proteomes" id="UP000295703"/>
    </source>
</evidence>
<accession>A0A4R8R5E2</accession>
<keyword evidence="3" id="KW-1185">Reference proteome</keyword>
<dbReference type="AlphaFoldDB" id="A0A4R8R5E2"/>
<name>A0A4R8R5E2_COLTR</name>
<evidence type="ECO:0000256" key="1">
    <source>
        <dbReference type="SAM" id="MobiDB-lite"/>
    </source>
</evidence>
<evidence type="ECO:0000313" key="2">
    <source>
        <dbReference type="EMBL" id="TDZ49948.1"/>
    </source>
</evidence>
<proteinExistence type="predicted"/>
<feature type="region of interest" description="Disordered" evidence="1">
    <location>
        <begin position="1"/>
        <end position="52"/>
    </location>
</feature>
<sequence length="75" mass="8241">MSCFSNEGSKKEVPKPASNDNEAIPKMPAQQPYDPVADWENRPGRVTARNGARCPSKDIIPFGIWPNYGCGCTLM</sequence>
<dbReference type="EMBL" id="RYZW01000084">
    <property type="protein sequence ID" value="TDZ49948.1"/>
    <property type="molecule type" value="Genomic_DNA"/>
</dbReference>
<comment type="caution">
    <text evidence="2">The sequence shown here is derived from an EMBL/GenBank/DDBJ whole genome shotgun (WGS) entry which is preliminary data.</text>
</comment>
<protein>
    <submittedName>
        <fullName evidence="2">Uncharacterized protein</fullName>
    </submittedName>
</protein>
<organism evidence="2 3">
    <name type="scientific">Colletotrichum trifolii</name>
    <dbReference type="NCBI Taxonomy" id="5466"/>
    <lineage>
        <taxon>Eukaryota</taxon>
        <taxon>Fungi</taxon>
        <taxon>Dikarya</taxon>
        <taxon>Ascomycota</taxon>
        <taxon>Pezizomycotina</taxon>
        <taxon>Sordariomycetes</taxon>
        <taxon>Hypocreomycetidae</taxon>
        <taxon>Glomerellales</taxon>
        <taxon>Glomerellaceae</taxon>
        <taxon>Colletotrichum</taxon>
        <taxon>Colletotrichum orbiculare species complex</taxon>
    </lineage>
</organism>